<gene>
    <name evidence="4" type="primary">LOC126911135</name>
</gene>
<evidence type="ECO:0000313" key="3">
    <source>
        <dbReference type="Proteomes" id="UP000829999"/>
    </source>
</evidence>
<proteinExistence type="predicted"/>
<keyword evidence="2" id="KW-0732">Signal</keyword>
<dbReference type="Proteomes" id="UP000829999">
    <property type="component" value="Chromosome 10"/>
</dbReference>
<accession>A0A9R0EX07</accession>
<evidence type="ECO:0000256" key="2">
    <source>
        <dbReference type="SAM" id="SignalP"/>
    </source>
</evidence>
<dbReference type="RefSeq" id="XP_050552373.1">
    <property type="nucleotide sequence ID" value="XM_050696416.1"/>
</dbReference>
<feature type="signal peptide" evidence="2">
    <location>
        <begin position="1"/>
        <end position="17"/>
    </location>
</feature>
<keyword evidence="3" id="KW-1185">Reference proteome</keyword>
<sequence>MEAITVTILTVLSLATARNIPIHQHEAVPQLLLATDQPLSHMDTPLTGTLPARELLEEDSSLGGALAPLLPSIDDKEVGEQPDNVGELGDAAGAGDGDGHTAATAAEEAGDGETEQNATVLQDRDALGASICLPGTVRVGTECYKIHKKRS</sequence>
<reference evidence="4" key="1">
    <citation type="submission" date="2025-08" db="UniProtKB">
        <authorList>
            <consortium name="RefSeq"/>
        </authorList>
    </citation>
    <scope>IDENTIFICATION</scope>
    <source>
        <tissue evidence="4">Whole larval tissue</tissue>
    </source>
</reference>
<evidence type="ECO:0000256" key="1">
    <source>
        <dbReference type="SAM" id="MobiDB-lite"/>
    </source>
</evidence>
<feature type="chain" id="PRO_5040261675" evidence="2">
    <location>
        <begin position="18"/>
        <end position="151"/>
    </location>
</feature>
<dbReference type="GeneID" id="126911135"/>
<dbReference type="AlphaFoldDB" id="A0A9R0EX07"/>
<organism evidence="3 4">
    <name type="scientific">Spodoptera frugiperda</name>
    <name type="common">Fall armyworm</name>
    <dbReference type="NCBI Taxonomy" id="7108"/>
    <lineage>
        <taxon>Eukaryota</taxon>
        <taxon>Metazoa</taxon>
        <taxon>Ecdysozoa</taxon>
        <taxon>Arthropoda</taxon>
        <taxon>Hexapoda</taxon>
        <taxon>Insecta</taxon>
        <taxon>Pterygota</taxon>
        <taxon>Neoptera</taxon>
        <taxon>Endopterygota</taxon>
        <taxon>Lepidoptera</taxon>
        <taxon>Glossata</taxon>
        <taxon>Ditrysia</taxon>
        <taxon>Noctuoidea</taxon>
        <taxon>Noctuidae</taxon>
        <taxon>Amphipyrinae</taxon>
        <taxon>Spodoptera</taxon>
    </lineage>
</organism>
<protein>
    <submittedName>
        <fullName evidence="4">Uncharacterized protein LOC126911135</fullName>
    </submittedName>
</protein>
<name>A0A9R0EX07_SPOFR</name>
<feature type="region of interest" description="Disordered" evidence="1">
    <location>
        <begin position="66"/>
        <end position="123"/>
    </location>
</feature>
<evidence type="ECO:0000313" key="4">
    <source>
        <dbReference type="RefSeq" id="XP_050552373.1"/>
    </source>
</evidence>